<evidence type="ECO:0000313" key="1">
    <source>
        <dbReference type="EMBL" id="KAH1106917.1"/>
    </source>
</evidence>
<dbReference type="OrthoDB" id="2919534at2759"/>
<keyword evidence="2" id="KW-1185">Reference proteome</keyword>
<dbReference type="AlphaFoldDB" id="A0A9D4AAS3"/>
<dbReference type="Proteomes" id="UP000828251">
    <property type="component" value="Unassembled WGS sequence"/>
</dbReference>
<accession>A0A9D4AAS3</accession>
<comment type="caution">
    <text evidence="1">The sequence shown here is derived from an EMBL/GenBank/DDBJ whole genome shotgun (WGS) entry which is preliminary data.</text>
</comment>
<evidence type="ECO:0000313" key="2">
    <source>
        <dbReference type="Proteomes" id="UP000828251"/>
    </source>
</evidence>
<gene>
    <name evidence="1" type="ORF">J1N35_010685</name>
</gene>
<organism evidence="1 2">
    <name type="scientific">Gossypium stocksii</name>
    <dbReference type="NCBI Taxonomy" id="47602"/>
    <lineage>
        <taxon>Eukaryota</taxon>
        <taxon>Viridiplantae</taxon>
        <taxon>Streptophyta</taxon>
        <taxon>Embryophyta</taxon>
        <taxon>Tracheophyta</taxon>
        <taxon>Spermatophyta</taxon>
        <taxon>Magnoliopsida</taxon>
        <taxon>eudicotyledons</taxon>
        <taxon>Gunneridae</taxon>
        <taxon>Pentapetalae</taxon>
        <taxon>rosids</taxon>
        <taxon>malvids</taxon>
        <taxon>Malvales</taxon>
        <taxon>Malvaceae</taxon>
        <taxon>Malvoideae</taxon>
        <taxon>Gossypium</taxon>
    </lineage>
</organism>
<proteinExistence type="predicted"/>
<dbReference type="EMBL" id="JAIQCV010000004">
    <property type="protein sequence ID" value="KAH1106917.1"/>
    <property type="molecule type" value="Genomic_DNA"/>
</dbReference>
<reference evidence="1 2" key="1">
    <citation type="journal article" date="2021" name="Plant Biotechnol. J.">
        <title>Multi-omics assisted identification of the key and species-specific regulatory components of drought-tolerant mechanisms in Gossypium stocksii.</title>
        <authorList>
            <person name="Yu D."/>
            <person name="Ke L."/>
            <person name="Zhang D."/>
            <person name="Wu Y."/>
            <person name="Sun Y."/>
            <person name="Mei J."/>
            <person name="Sun J."/>
            <person name="Sun Y."/>
        </authorList>
    </citation>
    <scope>NUCLEOTIDE SEQUENCE [LARGE SCALE GENOMIC DNA]</scope>
    <source>
        <strain evidence="2">cv. E1</strain>
        <tissue evidence="1">Leaf</tissue>
    </source>
</reference>
<sequence length="70" mass="7975">MGLKEQALSRAGPLYNCTNHPIEVKGSITLLVTLEDRETHNHRVCLVLYDGPLDTINAIFKRLIMRIEGW</sequence>
<protein>
    <submittedName>
        <fullName evidence="1">Uncharacterized protein</fullName>
    </submittedName>
</protein>
<name>A0A9D4AAS3_9ROSI</name>